<dbReference type="Proteomes" id="UP000186819">
    <property type="component" value="Unassembled WGS sequence"/>
</dbReference>
<dbReference type="PROSITE" id="PS00198">
    <property type="entry name" value="4FE4S_FER_1"/>
    <property type="match status" value="1"/>
</dbReference>
<protein>
    <submittedName>
        <fullName evidence="6">4Fe-4S dicluster domain-containing protein</fullName>
    </submittedName>
</protein>
<dbReference type="GO" id="GO:0051539">
    <property type="term" value="F:4 iron, 4 sulfur cluster binding"/>
    <property type="evidence" value="ECO:0007669"/>
    <property type="project" value="UniProtKB-KW"/>
</dbReference>
<dbReference type="Gene3D" id="3.30.70.20">
    <property type="match status" value="1"/>
</dbReference>
<dbReference type="SUPFAM" id="SSF54862">
    <property type="entry name" value="4Fe-4S ferredoxins"/>
    <property type="match status" value="1"/>
</dbReference>
<accession>A0A1N6TJN9</accession>
<sequence>MPTIENRGIASVIVDPDKCIADKGCRVCIDVCPTDILVLDPAQGKVRMAYDECWYCLPCEHDCPTKAIRVEIPYLLR</sequence>
<feature type="domain" description="4Fe-4S ferredoxin-type" evidence="5">
    <location>
        <begin position="10"/>
        <end position="42"/>
    </location>
</feature>
<dbReference type="AlphaFoldDB" id="A0A1N6TJN9"/>
<dbReference type="GO" id="GO:0046872">
    <property type="term" value="F:metal ion binding"/>
    <property type="evidence" value="ECO:0007669"/>
    <property type="project" value="UniProtKB-KW"/>
</dbReference>
<name>A0A1N6TJN9_9RHOO</name>
<dbReference type="EMBL" id="FTMD01000005">
    <property type="protein sequence ID" value="SIQ53467.1"/>
    <property type="molecule type" value="Genomic_DNA"/>
</dbReference>
<dbReference type="Pfam" id="PF12838">
    <property type="entry name" value="Fer4_7"/>
    <property type="match status" value="1"/>
</dbReference>
<evidence type="ECO:0000313" key="7">
    <source>
        <dbReference type="Proteomes" id="UP000186819"/>
    </source>
</evidence>
<evidence type="ECO:0000256" key="3">
    <source>
        <dbReference type="ARBA" id="ARBA00023004"/>
    </source>
</evidence>
<dbReference type="OrthoDB" id="9800445at2"/>
<keyword evidence="2" id="KW-0479">Metal-binding</keyword>
<keyword evidence="3" id="KW-0408">Iron</keyword>
<evidence type="ECO:0000259" key="5">
    <source>
        <dbReference type="PROSITE" id="PS51379"/>
    </source>
</evidence>
<dbReference type="InterPro" id="IPR017900">
    <property type="entry name" value="4Fe4S_Fe_S_CS"/>
</dbReference>
<dbReference type="RefSeq" id="WP_076601721.1">
    <property type="nucleotide sequence ID" value="NZ_FTMD01000005.1"/>
</dbReference>
<proteinExistence type="predicted"/>
<evidence type="ECO:0000256" key="1">
    <source>
        <dbReference type="ARBA" id="ARBA00022485"/>
    </source>
</evidence>
<evidence type="ECO:0000313" key="6">
    <source>
        <dbReference type="EMBL" id="SIQ53467.1"/>
    </source>
</evidence>
<gene>
    <name evidence="6" type="ORF">SAMN05421829_10516</name>
</gene>
<dbReference type="PROSITE" id="PS51379">
    <property type="entry name" value="4FE4S_FER_2"/>
    <property type="match status" value="2"/>
</dbReference>
<dbReference type="GO" id="GO:0005737">
    <property type="term" value="C:cytoplasm"/>
    <property type="evidence" value="ECO:0007669"/>
    <property type="project" value="TreeGrafter"/>
</dbReference>
<feature type="domain" description="4Fe-4S ferredoxin-type" evidence="5">
    <location>
        <begin position="44"/>
        <end position="73"/>
    </location>
</feature>
<keyword evidence="1" id="KW-0004">4Fe-4S</keyword>
<dbReference type="STRING" id="34027.SAMN05421829_10516"/>
<evidence type="ECO:0000256" key="2">
    <source>
        <dbReference type="ARBA" id="ARBA00022723"/>
    </source>
</evidence>
<keyword evidence="4" id="KW-0411">Iron-sulfur</keyword>
<evidence type="ECO:0000256" key="4">
    <source>
        <dbReference type="ARBA" id="ARBA00023014"/>
    </source>
</evidence>
<reference evidence="7" key="1">
    <citation type="submission" date="2017-01" db="EMBL/GenBank/DDBJ databases">
        <authorList>
            <person name="Varghese N."/>
            <person name="Submissions S."/>
        </authorList>
    </citation>
    <scope>NUCLEOTIDE SEQUENCE [LARGE SCALE GENOMIC DNA]</scope>
    <source>
        <strain evidence="7">ATCC 51758</strain>
    </source>
</reference>
<dbReference type="PANTHER" id="PTHR24960">
    <property type="entry name" value="PHOTOSYSTEM I IRON-SULFUR CENTER-RELATED"/>
    <property type="match status" value="1"/>
</dbReference>
<keyword evidence="7" id="KW-1185">Reference proteome</keyword>
<dbReference type="InterPro" id="IPR017896">
    <property type="entry name" value="4Fe4S_Fe-S-bd"/>
</dbReference>
<organism evidence="6 7">
    <name type="scientific">Aromatoleum tolulyticum</name>
    <dbReference type="NCBI Taxonomy" id="34027"/>
    <lineage>
        <taxon>Bacteria</taxon>
        <taxon>Pseudomonadati</taxon>
        <taxon>Pseudomonadota</taxon>
        <taxon>Betaproteobacteria</taxon>
        <taxon>Rhodocyclales</taxon>
        <taxon>Rhodocyclaceae</taxon>
        <taxon>Aromatoleum</taxon>
    </lineage>
</organism>
<dbReference type="PANTHER" id="PTHR24960:SF71">
    <property type="entry name" value="BSR3197 PROTEIN"/>
    <property type="match status" value="1"/>
</dbReference>
<dbReference type="InterPro" id="IPR050157">
    <property type="entry name" value="PSI_iron-sulfur_center"/>
</dbReference>